<protein>
    <recommendedName>
        <fullName evidence="1">Helix-turn-helix domain-containing protein</fullName>
    </recommendedName>
</protein>
<dbReference type="EMBL" id="PUIA01000057">
    <property type="protein sequence ID" value="PQO27392.1"/>
    <property type="molecule type" value="Genomic_DNA"/>
</dbReference>
<name>A0A2S8F5F6_9BACT</name>
<evidence type="ECO:0000313" key="3">
    <source>
        <dbReference type="Proteomes" id="UP000240009"/>
    </source>
</evidence>
<reference evidence="2 3" key="1">
    <citation type="submission" date="2018-02" db="EMBL/GenBank/DDBJ databases">
        <title>Comparative genomes isolates from brazilian mangrove.</title>
        <authorList>
            <person name="Araujo J.E."/>
            <person name="Taketani R.G."/>
            <person name="Silva M.C.P."/>
            <person name="Loureco M.V."/>
            <person name="Andreote F.D."/>
        </authorList>
    </citation>
    <scope>NUCLEOTIDE SEQUENCE [LARGE SCALE GENOMIC DNA]</scope>
    <source>
        <strain evidence="2 3">HEX-2 MGV</strain>
    </source>
</reference>
<gene>
    <name evidence="2" type="ORF">C5Y96_17785</name>
</gene>
<evidence type="ECO:0000259" key="1">
    <source>
        <dbReference type="Pfam" id="PF12728"/>
    </source>
</evidence>
<dbReference type="Proteomes" id="UP000240009">
    <property type="component" value="Unassembled WGS sequence"/>
</dbReference>
<dbReference type="InterPro" id="IPR009061">
    <property type="entry name" value="DNA-bd_dom_put_sf"/>
</dbReference>
<dbReference type="InterPro" id="IPR041657">
    <property type="entry name" value="HTH_17"/>
</dbReference>
<evidence type="ECO:0000313" key="2">
    <source>
        <dbReference type="EMBL" id="PQO27392.1"/>
    </source>
</evidence>
<dbReference type="AlphaFoldDB" id="A0A2S8F5F6"/>
<proteinExistence type="predicted"/>
<comment type="caution">
    <text evidence="2">The sequence shown here is derived from an EMBL/GenBank/DDBJ whole genome shotgun (WGS) entry which is preliminary data.</text>
</comment>
<feature type="domain" description="Helix-turn-helix" evidence="1">
    <location>
        <begin position="106"/>
        <end position="152"/>
    </location>
</feature>
<accession>A0A2S8F5F6</accession>
<dbReference type="Pfam" id="PF12728">
    <property type="entry name" value="HTH_17"/>
    <property type="match status" value="1"/>
</dbReference>
<organism evidence="2 3">
    <name type="scientific">Blastopirellula marina</name>
    <dbReference type="NCBI Taxonomy" id="124"/>
    <lineage>
        <taxon>Bacteria</taxon>
        <taxon>Pseudomonadati</taxon>
        <taxon>Planctomycetota</taxon>
        <taxon>Planctomycetia</taxon>
        <taxon>Pirellulales</taxon>
        <taxon>Pirellulaceae</taxon>
        <taxon>Blastopirellula</taxon>
    </lineage>
</organism>
<dbReference type="SUPFAM" id="SSF46955">
    <property type="entry name" value="Putative DNA-binding domain"/>
    <property type="match status" value="1"/>
</dbReference>
<sequence length="152" mass="16864">MTAAPVPLLAVPWGRGCFMVEAMKTWIKQRLGELDNLDFGPIEADDLREMIREAEARAASAGLPSAVEACQIREGGIGIGLARRILAACLGAANRIEVETDPLDSLTPEETAKLLGCSLRSLWRWEAQSRIPEGRRIGRTVRWDRKEIERLL</sequence>